<dbReference type="EMBL" id="GGEC01077160">
    <property type="protein sequence ID" value="MBX57644.1"/>
    <property type="molecule type" value="Transcribed_RNA"/>
</dbReference>
<organism evidence="1">
    <name type="scientific">Rhizophora mucronata</name>
    <name type="common">Asiatic mangrove</name>
    <dbReference type="NCBI Taxonomy" id="61149"/>
    <lineage>
        <taxon>Eukaryota</taxon>
        <taxon>Viridiplantae</taxon>
        <taxon>Streptophyta</taxon>
        <taxon>Embryophyta</taxon>
        <taxon>Tracheophyta</taxon>
        <taxon>Spermatophyta</taxon>
        <taxon>Magnoliopsida</taxon>
        <taxon>eudicotyledons</taxon>
        <taxon>Gunneridae</taxon>
        <taxon>Pentapetalae</taxon>
        <taxon>rosids</taxon>
        <taxon>fabids</taxon>
        <taxon>Malpighiales</taxon>
        <taxon>Rhizophoraceae</taxon>
        <taxon>Rhizophora</taxon>
    </lineage>
</organism>
<sequence>MQVFVSRCSIPLFQGNTSRMDCSSCVLEL</sequence>
<dbReference type="AlphaFoldDB" id="A0A2P2PSC8"/>
<protein>
    <submittedName>
        <fullName evidence="1">Uncharacterized protein</fullName>
    </submittedName>
</protein>
<name>A0A2P2PSC8_RHIMU</name>
<proteinExistence type="predicted"/>
<evidence type="ECO:0000313" key="1">
    <source>
        <dbReference type="EMBL" id="MBX57644.1"/>
    </source>
</evidence>
<reference evidence="1" key="1">
    <citation type="submission" date="2018-02" db="EMBL/GenBank/DDBJ databases">
        <title>Rhizophora mucronata_Transcriptome.</title>
        <authorList>
            <person name="Meera S.P."/>
            <person name="Sreeshan A."/>
            <person name="Augustine A."/>
        </authorList>
    </citation>
    <scope>NUCLEOTIDE SEQUENCE</scope>
    <source>
        <tissue evidence="1">Leaf</tissue>
    </source>
</reference>
<accession>A0A2P2PSC8</accession>